<name>A0ABQ5F9C0_9ASTR</name>
<sequence>MMSLQHRHSIRYWMTEEWMGQTGWECEARVDELEQCGLRRCFEAKLHRGVIRGFWSRWGVFVGGVGETRLCGWIGIIVFGSWSTVYLVGVIGNGVVSWCESAGYGDRDDDGDRRCYMVEDIGGETRNIRIVIRTGFDSDYLAMIETLMCEGYEDVIMGVLQNNMDVLGMTSGGLGATETGMKSHSIGVEWGDMDNFIYGSVLSGMGYRERFMDGHRAGQRMCRSHGIQQRLGRTDRHRSRDGVMTDSILTEWVQVRSILHECRCGGFRICLKVIDCVVVNLVDSSNGLKAFSADPSTQGGLTTQFLAQFFPPGRTTKLRNDILMFQQHHGESLSEAWTRYRTIPK</sequence>
<proteinExistence type="predicted"/>
<dbReference type="InterPro" id="IPR005162">
    <property type="entry name" value="Retrotrans_gag_dom"/>
</dbReference>
<evidence type="ECO:0000313" key="3">
    <source>
        <dbReference type="Proteomes" id="UP001151760"/>
    </source>
</evidence>
<protein>
    <submittedName>
        <fullName evidence="2">Zinc finger, CCHC-type containing protein</fullName>
    </submittedName>
</protein>
<dbReference type="EMBL" id="BQNB010017099">
    <property type="protein sequence ID" value="GJT59322.1"/>
    <property type="molecule type" value="Genomic_DNA"/>
</dbReference>
<keyword evidence="3" id="KW-1185">Reference proteome</keyword>
<reference evidence="2" key="1">
    <citation type="journal article" date="2022" name="Int. J. Mol. Sci.">
        <title>Draft Genome of Tanacetum Coccineum: Genomic Comparison of Closely Related Tanacetum-Family Plants.</title>
        <authorList>
            <person name="Yamashiro T."/>
            <person name="Shiraishi A."/>
            <person name="Nakayama K."/>
            <person name="Satake H."/>
        </authorList>
    </citation>
    <scope>NUCLEOTIDE SEQUENCE</scope>
</reference>
<feature type="domain" description="Retrotransposon gag" evidence="1">
    <location>
        <begin position="301"/>
        <end position="342"/>
    </location>
</feature>
<gene>
    <name evidence="2" type="ORF">Tco_1002855</name>
</gene>
<dbReference type="Pfam" id="PF03732">
    <property type="entry name" value="Retrotrans_gag"/>
    <property type="match status" value="1"/>
</dbReference>
<accession>A0ABQ5F9C0</accession>
<evidence type="ECO:0000259" key="1">
    <source>
        <dbReference type="Pfam" id="PF03732"/>
    </source>
</evidence>
<organism evidence="2 3">
    <name type="scientific">Tanacetum coccineum</name>
    <dbReference type="NCBI Taxonomy" id="301880"/>
    <lineage>
        <taxon>Eukaryota</taxon>
        <taxon>Viridiplantae</taxon>
        <taxon>Streptophyta</taxon>
        <taxon>Embryophyta</taxon>
        <taxon>Tracheophyta</taxon>
        <taxon>Spermatophyta</taxon>
        <taxon>Magnoliopsida</taxon>
        <taxon>eudicotyledons</taxon>
        <taxon>Gunneridae</taxon>
        <taxon>Pentapetalae</taxon>
        <taxon>asterids</taxon>
        <taxon>campanulids</taxon>
        <taxon>Asterales</taxon>
        <taxon>Asteraceae</taxon>
        <taxon>Asteroideae</taxon>
        <taxon>Anthemideae</taxon>
        <taxon>Anthemidinae</taxon>
        <taxon>Tanacetum</taxon>
    </lineage>
</organism>
<evidence type="ECO:0000313" key="2">
    <source>
        <dbReference type="EMBL" id="GJT59322.1"/>
    </source>
</evidence>
<dbReference type="Proteomes" id="UP001151760">
    <property type="component" value="Unassembled WGS sequence"/>
</dbReference>
<comment type="caution">
    <text evidence="2">The sequence shown here is derived from an EMBL/GenBank/DDBJ whole genome shotgun (WGS) entry which is preliminary data.</text>
</comment>
<reference evidence="2" key="2">
    <citation type="submission" date="2022-01" db="EMBL/GenBank/DDBJ databases">
        <authorList>
            <person name="Yamashiro T."/>
            <person name="Shiraishi A."/>
            <person name="Satake H."/>
            <person name="Nakayama K."/>
        </authorList>
    </citation>
    <scope>NUCLEOTIDE SEQUENCE</scope>
</reference>